<dbReference type="InterPro" id="IPR027385">
    <property type="entry name" value="Beta-barrel_OMP"/>
</dbReference>
<keyword evidence="5" id="KW-1185">Reference proteome</keyword>
<dbReference type="STRING" id="377629.TERTU_3459"/>
<feature type="chain" id="PRO_5002946601" description="Outer membrane protein beta-barrel domain-containing protein" evidence="2">
    <location>
        <begin position="24"/>
        <end position="193"/>
    </location>
</feature>
<evidence type="ECO:0000313" key="5">
    <source>
        <dbReference type="Proteomes" id="UP000009080"/>
    </source>
</evidence>
<dbReference type="Pfam" id="PF13505">
    <property type="entry name" value="OMP_b-brl"/>
    <property type="match status" value="1"/>
</dbReference>
<evidence type="ECO:0000313" key="4">
    <source>
        <dbReference type="EMBL" id="ACR13147.1"/>
    </source>
</evidence>
<reference evidence="4 5" key="1">
    <citation type="journal article" date="2009" name="PLoS ONE">
        <title>The complete genome of Teredinibacter turnerae T7901: an intracellular endosymbiont of marine wood-boring bivalves (shipworms).</title>
        <authorList>
            <person name="Yang J.C."/>
            <person name="Madupu R."/>
            <person name="Durkin A.S."/>
            <person name="Ekborg N.A."/>
            <person name="Pedamallu C.S."/>
            <person name="Hostetler J.B."/>
            <person name="Radune D."/>
            <person name="Toms B.S."/>
            <person name="Henrissat B."/>
            <person name="Coutinho P.M."/>
            <person name="Schwarz S."/>
            <person name="Field L."/>
            <person name="Trindade-Silva A.E."/>
            <person name="Soares C.A.G."/>
            <person name="Elshahawi S."/>
            <person name="Hanora A."/>
            <person name="Schmidt E.W."/>
            <person name="Haygood M.G."/>
            <person name="Posfai J."/>
            <person name="Benner J."/>
            <person name="Madinger C."/>
            <person name="Nove J."/>
            <person name="Anton B."/>
            <person name="Chaudhary K."/>
            <person name="Foster J."/>
            <person name="Holman A."/>
            <person name="Kumar S."/>
            <person name="Lessard P.A."/>
            <person name="Luyten Y.A."/>
            <person name="Slatko B."/>
            <person name="Wood N."/>
            <person name="Wu B."/>
            <person name="Teplitski M."/>
            <person name="Mougous J.D."/>
            <person name="Ward N."/>
            <person name="Eisen J.A."/>
            <person name="Badger J.H."/>
            <person name="Distel D.L."/>
        </authorList>
    </citation>
    <scope>NUCLEOTIDE SEQUENCE [LARGE SCALE GENOMIC DNA]</scope>
    <source>
        <strain evidence="5">ATCC 39867 / T7901</strain>
    </source>
</reference>
<dbReference type="InterPro" id="IPR011250">
    <property type="entry name" value="OMP/PagP_B-barrel"/>
</dbReference>
<name>C5BR85_TERTT</name>
<sequence>MRSTPLALALALTIGLTSASAFADNARGFYVGANFTGILADDLIVNEPMDEDDDLKLAATELLVGYKYNGYLGIDLRYGNGLGDKTLQFAENGRNEYSIDNYTSAYFRFESINDQARFYALLGYTELSSTVALQTLAGTTSSELDESESGLSAGLGAGWFFNNGINLNVELRNLMYTDDVSLPSVSVGLDYRI</sequence>
<dbReference type="RefSeq" id="WP_015819260.1">
    <property type="nucleotide sequence ID" value="NC_012997.1"/>
</dbReference>
<dbReference type="HOGENOM" id="CLU_1408137_0_0_6"/>
<dbReference type="Gene3D" id="2.40.160.20">
    <property type="match status" value="1"/>
</dbReference>
<organism evidence="4 5">
    <name type="scientific">Teredinibacter turnerae (strain ATCC 39867 / T7901)</name>
    <dbReference type="NCBI Taxonomy" id="377629"/>
    <lineage>
        <taxon>Bacteria</taxon>
        <taxon>Pseudomonadati</taxon>
        <taxon>Pseudomonadota</taxon>
        <taxon>Gammaproteobacteria</taxon>
        <taxon>Cellvibrionales</taxon>
        <taxon>Cellvibrionaceae</taxon>
        <taxon>Teredinibacter</taxon>
    </lineage>
</organism>
<evidence type="ECO:0000256" key="1">
    <source>
        <dbReference type="ARBA" id="ARBA00022729"/>
    </source>
</evidence>
<dbReference type="OrthoDB" id="6387177at2"/>
<dbReference type="SUPFAM" id="SSF56925">
    <property type="entry name" value="OMPA-like"/>
    <property type="match status" value="1"/>
</dbReference>
<accession>C5BR85</accession>
<evidence type="ECO:0000256" key="2">
    <source>
        <dbReference type="SAM" id="SignalP"/>
    </source>
</evidence>
<feature type="signal peptide" evidence="2">
    <location>
        <begin position="1"/>
        <end position="23"/>
    </location>
</feature>
<dbReference type="eggNOG" id="COG3637">
    <property type="taxonomic scope" value="Bacteria"/>
</dbReference>
<evidence type="ECO:0000259" key="3">
    <source>
        <dbReference type="Pfam" id="PF13505"/>
    </source>
</evidence>
<dbReference type="Proteomes" id="UP000009080">
    <property type="component" value="Chromosome"/>
</dbReference>
<dbReference type="AlphaFoldDB" id="C5BR85"/>
<gene>
    <name evidence="4" type="ordered locus">TERTU_3459</name>
</gene>
<keyword evidence="1 2" id="KW-0732">Signal</keyword>
<dbReference type="KEGG" id="ttu:TERTU_3459"/>
<dbReference type="EMBL" id="CP001614">
    <property type="protein sequence ID" value="ACR13147.1"/>
    <property type="molecule type" value="Genomic_DNA"/>
</dbReference>
<protein>
    <recommendedName>
        <fullName evidence="3">Outer membrane protein beta-barrel domain-containing protein</fullName>
    </recommendedName>
</protein>
<proteinExistence type="predicted"/>
<feature type="domain" description="Outer membrane protein beta-barrel" evidence="3">
    <location>
        <begin position="10"/>
        <end position="192"/>
    </location>
</feature>